<evidence type="ECO:0000256" key="2">
    <source>
        <dbReference type="ARBA" id="ARBA00005582"/>
    </source>
</evidence>
<dbReference type="EMBL" id="JAUUDS010000002">
    <property type="protein sequence ID" value="MDP1027006.1"/>
    <property type="molecule type" value="Genomic_DNA"/>
</dbReference>
<evidence type="ECO:0000256" key="3">
    <source>
        <dbReference type="ARBA" id="ARBA00022457"/>
    </source>
</evidence>
<reference evidence="18 19" key="1">
    <citation type="submission" date="2023-07" db="EMBL/GenBank/DDBJ databases">
        <authorList>
            <person name="Kim M.K."/>
        </authorList>
    </citation>
    <scope>NUCLEOTIDE SEQUENCE [LARGE SCALE GENOMIC DNA]</scope>
    <source>
        <strain evidence="18 19">KR1UV-12</strain>
    </source>
</reference>
<evidence type="ECO:0000313" key="18">
    <source>
        <dbReference type="EMBL" id="MDP1027006.1"/>
    </source>
</evidence>
<keyword evidence="19" id="KW-1185">Reference proteome</keyword>
<dbReference type="Proteomes" id="UP001230685">
    <property type="component" value="Unassembled WGS sequence"/>
</dbReference>
<comment type="cofactor">
    <cofactor evidence="1">
        <name>Mg(2+)</name>
        <dbReference type="ChEBI" id="CHEBI:18420"/>
    </cofactor>
</comment>
<evidence type="ECO:0000313" key="19">
    <source>
        <dbReference type="Proteomes" id="UP001230685"/>
    </source>
</evidence>
<dbReference type="CDD" id="cd03425">
    <property type="entry name" value="NUDIX_MutT_NudA_like"/>
    <property type="match status" value="1"/>
</dbReference>
<evidence type="ECO:0000259" key="17">
    <source>
        <dbReference type="PROSITE" id="PS51462"/>
    </source>
</evidence>
<sequence>MNAAAMYPVQNVAAAIACRGDRVLVTRRAPGQKMAGLWEFPGGKLEPGETPQTCIVREIAEELSVDCTAGGILMEHRHTYSGGAINLIAVIVTLTSDGFRLSVHDDARWVPASDLLSLELAPADIPVARRLRDLFKRGALQPSASARMS</sequence>
<dbReference type="SUPFAM" id="SSF55811">
    <property type="entry name" value="Nudix"/>
    <property type="match status" value="1"/>
</dbReference>
<dbReference type="PROSITE" id="PS51462">
    <property type="entry name" value="NUDIX"/>
    <property type="match status" value="1"/>
</dbReference>
<evidence type="ECO:0000256" key="9">
    <source>
        <dbReference type="ARBA" id="ARBA00023204"/>
    </source>
</evidence>
<evidence type="ECO:0000256" key="14">
    <source>
        <dbReference type="ARBA" id="ARBA00041592"/>
    </source>
</evidence>
<comment type="catalytic activity">
    <reaction evidence="10">
        <text>8-oxo-dGTP + H2O = 8-oxo-dGMP + diphosphate + H(+)</text>
        <dbReference type="Rhea" id="RHEA:31575"/>
        <dbReference type="ChEBI" id="CHEBI:15377"/>
        <dbReference type="ChEBI" id="CHEBI:15378"/>
        <dbReference type="ChEBI" id="CHEBI:33019"/>
        <dbReference type="ChEBI" id="CHEBI:63224"/>
        <dbReference type="ChEBI" id="CHEBI:77896"/>
        <dbReference type="EC" id="3.6.1.55"/>
    </reaction>
</comment>
<evidence type="ECO:0000256" key="5">
    <source>
        <dbReference type="ARBA" id="ARBA00022723"/>
    </source>
</evidence>
<evidence type="ECO:0000256" key="10">
    <source>
        <dbReference type="ARBA" id="ARBA00035861"/>
    </source>
</evidence>
<gene>
    <name evidence="18" type="ORF">Q5H91_07265</name>
</gene>
<protein>
    <recommendedName>
        <fullName evidence="13">8-oxo-dGTP diphosphatase</fullName>
        <ecNumber evidence="12">3.6.1.55</ecNumber>
    </recommendedName>
    <alternativeName>
        <fullName evidence="16">7,8-dihydro-8-oxoguanine-triphosphatase</fullName>
    </alternativeName>
    <alternativeName>
        <fullName evidence="15">Mutator protein MutT</fullName>
    </alternativeName>
    <alternativeName>
        <fullName evidence="14">dGTP pyrophosphohydrolase</fullName>
    </alternativeName>
</protein>
<keyword evidence="5" id="KW-0479">Metal-binding</keyword>
<organism evidence="18 19">
    <name type="scientific">Sphingomonas aurea</name>
    <dbReference type="NCBI Taxonomy" id="3063994"/>
    <lineage>
        <taxon>Bacteria</taxon>
        <taxon>Pseudomonadati</taxon>
        <taxon>Pseudomonadota</taxon>
        <taxon>Alphaproteobacteria</taxon>
        <taxon>Sphingomonadales</taxon>
        <taxon>Sphingomonadaceae</taxon>
        <taxon>Sphingomonas</taxon>
    </lineage>
</organism>
<dbReference type="Gene3D" id="3.90.79.10">
    <property type="entry name" value="Nucleoside Triphosphate Pyrophosphohydrolase"/>
    <property type="match status" value="1"/>
</dbReference>
<dbReference type="GO" id="GO:0016787">
    <property type="term" value="F:hydrolase activity"/>
    <property type="evidence" value="ECO:0007669"/>
    <property type="project" value="UniProtKB-KW"/>
</dbReference>
<comment type="catalytic activity">
    <reaction evidence="11">
        <text>8-oxo-GTP + H2O = 8-oxo-GMP + diphosphate + H(+)</text>
        <dbReference type="Rhea" id="RHEA:67616"/>
        <dbReference type="ChEBI" id="CHEBI:15377"/>
        <dbReference type="ChEBI" id="CHEBI:15378"/>
        <dbReference type="ChEBI" id="CHEBI:33019"/>
        <dbReference type="ChEBI" id="CHEBI:143553"/>
        <dbReference type="ChEBI" id="CHEBI:145694"/>
    </reaction>
</comment>
<dbReference type="EC" id="3.6.1.55" evidence="12"/>
<keyword evidence="3" id="KW-0515">Mutator protein</keyword>
<keyword evidence="9" id="KW-0234">DNA repair</keyword>
<comment type="similarity">
    <text evidence="2">Belongs to the Nudix hydrolase family.</text>
</comment>
<keyword evidence="8" id="KW-0460">Magnesium</keyword>
<evidence type="ECO:0000256" key="13">
    <source>
        <dbReference type="ARBA" id="ARBA00040794"/>
    </source>
</evidence>
<comment type="caution">
    <text evidence="18">The sequence shown here is derived from an EMBL/GenBank/DDBJ whole genome shotgun (WGS) entry which is preliminary data.</text>
</comment>
<evidence type="ECO:0000256" key="11">
    <source>
        <dbReference type="ARBA" id="ARBA00036904"/>
    </source>
</evidence>
<evidence type="ECO:0000256" key="4">
    <source>
        <dbReference type="ARBA" id="ARBA00022705"/>
    </source>
</evidence>
<dbReference type="Pfam" id="PF00293">
    <property type="entry name" value="NUDIX"/>
    <property type="match status" value="1"/>
</dbReference>
<dbReference type="PRINTS" id="PR00502">
    <property type="entry name" value="NUDIXFAMILY"/>
</dbReference>
<keyword evidence="7 18" id="KW-0378">Hydrolase</keyword>
<keyword evidence="6" id="KW-0227">DNA damage</keyword>
<feature type="domain" description="Nudix hydrolase" evidence="17">
    <location>
        <begin position="7"/>
        <end position="133"/>
    </location>
</feature>
<dbReference type="InterPro" id="IPR015797">
    <property type="entry name" value="NUDIX_hydrolase-like_dom_sf"/>
</dbReference>
<evidence type="ECO:0000256" key="16">
    <source>
        <dbReference type="ARBA" id="ARBA00042798"/>
    </source>
</evidence>
<name>A0ABT9EJ92_9SPHN</name>
<evidence type="ECO:0000256" key="7">
    <source>
        <dbReference type="ARBA" id="ARBA00022801"/>
    </source>
</evidence>
<dbReference type="RefSeq" id="WP_305172675.1">
    <property type="nucleotide sequence ID" value="NZ_JAUUDS010000002.1"/>
</dbReference>
<keyword evidence="4" id="KW-0235">DNA replication</keyword>
<accession>A0ABT9EJ92</accession>
<dbReference type="InterPro" id="IPR000086">
    <property type="entry name" value="NUDIX_hydrolase_dom"/>
</dbReference>
<evidence type="ECO:0000256" key="1">
    <source>
        <dbReference type="ARBA" id="ARBA00001946"/>
    </source>
</evidence>
<dbReference type="PANTHER" id="PTHR47707">
    <property type="entry name" value="8-OXO-DGTP DIPHOSPHATASE"/>
    <property type="match status" value="1"/>
</dbReference>
<dbReference type="InterPro" id="IPR047127">
    <property type="entry name" value="MutT-like"/>
</dbReference>
<proteinExistence type="inferred from homology"/>
<dbReference type="InterPro" id="IPR020476">
    <property type="entry name" value="Nudix_hydrolase"/>
</dbReference>
<evidence type="ECO:0000256" key="15">
    <source>
        <dbReference type="ARBA" id="ARBA00041979"/>
    </source>
</evidence>
<evidence type="ECO:0000256" key="12">
    <source>
        <dbReference type="ARBA" id="ARBA00038905"/>
    </source>
</evidence>
<evidence type="ECO:0000256" key="8">
    <source>
        <dbReference type="ARBA" id="ARBA00022842"/>
    </source>
</evidence>
<evidence type="ECO:0000256" key="6">
    <source>
        <dbReference type="ARBA" id="ARBA00022763"/>
    </source>
</evidence>
<dbReference type="PANTHER" id="PTHR47707:SF1">
    <property type="entry name" value="NUDIX HYDROLASE FAMILY PROTEIN"/>
    <property type="match status" value="1"/>
</dbReference>